<proteinExistence type="inferred from homology"/>
<dbReference type="RefSeq" id="WP_090717402.1">
    <property type="nucleotide sequence ID" value="NZ_CAESAP020000170.1"/>
</dbReference>
<evidence type="ECO:0000313" key="12">
    <source>
        <dbReference type="EMBL" id="SEH97513.1"/>
    </source>
</evidence>
<dbReference type="Proteomes" id="UP000198988">
    <property type="component" value="Unassembled WGS sequence"/>
</dbReference>
<dbReference type="GO" id="GO:0006260">
    <property type="term" value="P:DNA replication"/>
    <property type="evidence" value="ECO:0007669"/>
    <property type="project" value="UniProtKB-UniRule"/>
</dbReference>
<dbReference type="InterPro" id="IPR027417">
    <property type="entry name" value="P-loop_NTPase"/>
</dbReference>
<dbReference type="Pfam" id="PF02463">
    <property type="entry name" value="SMC_N"/>
    <property type="match status" value="1"/>
</dbReference>
<keyword evidence="9 10" id="KW-0227">DNA damage</keyword>
<dbReference type="EMBL" id="CDSC02000386">
    <property type="protein sequence ID" value="SEH97513.1"/>
    <property type="molecule type" value="Genomic_DNA"/>
</dbReference>
<dbReference type="NCBIfam" id="TIGR00611">
    <property type="entry name" value="recf"/>
    <property type="match status" value="1"/>
</dbReference>
<organism evidence="12 13">
    <name type="scientific">Bathymodiolus azoricus thioautotrophic gill symbiont</name>
    <dbReference type="NCBI Taxonomy" id="235205"/>
    <lineage>
        <taxon>Bacteria</taxon>
        <taxon>Pseudomonadati</taxon>
        <taxon>Pseudomonadota</taxon>
        <taxon>Gammaproteobacteria</taxon>
        <taxon>sulfur-oxidizing symbionts</taxon>
    </lineage>
</organism>
<sequence>MAIINKLSIHQFRNLTAQYITPCENINLFIGGNAQGKTNLIEAIYYLGHNRSFKTKTIKEVINFDTDKFQLDAEIDDNRIKLEKSKIKNTISINQQRITNTSQLSQILPIQIITPDKGFIVNGTPKNKRSYLDWGVFHVKPEISKVFKNYHKILKNINTLLANNQINELDFWFLELAKTAAVISKNRLDYLQQLKQISLSNQTKELESLMDSLGEFNYQFSSGWLKEVNETDEQSIYQYLNKNKSFLLRVKHLNYGPHKANIDFSFNDKSECFLSRGEQKTLSIIFWLTQVVLLSNLKIKPIVLIDDLSSELDEEKINSILHYLKSLKMQTFITDISHNLSTINQINPMIFQIKNGEIKQSD</sequence>
<comment type="subcellular location">
    <subcellularLocation>
        <location evidence="1 9 10">Cytoplasm</location>
    </subcellularLocation>
</comment>
<accession>A0A1H6M818</accession>
<keyword evidence="9 10" id="KW-0742">SOS response</keyword>
<dbReference type="GO" id="GO:0000731">
    <property type="term" value="P:DNA synthesis involved in DNA repair"/>
    <property type="evidence" value="ECO:0007669"/>
    <property type="project" value="TreeGrafter"/>
</dbReference>
<evidence type="ECO:0000256" key="5">
    <source>
        <dbReference type="ARBA" id="ARBA00022705"/>
    </source>
</evidence>
<comment type="similarity">
    <text evidence="2 9 10">Belongs to the RecF family.</text>
</comment>
<dbReference type="InterPro" id="IPR042174">
    <property type="entry name" value="RecF_2"/>
</dbReference>
<dbReference type="GO" id="GO:0009432">
    <property type="term" value="P:SOS response"/>
    <property type="evidence" value="ECO:0007669"/>
    <property type="project" value="UniProtKB-UniRule"/>
</dbReference>
<dbReference type="GO" id="GO:0003697">
    <property type="term" value="F:single-stranded DNA binding"/>
    <property type="evidence" value="ECO:0007669"/>
    <property type="project" value="UniProtKB-UniRule"/>
</dbReference>
<dbReference type="InterPro" id="IPR018078">
    <property type="entry name" value="DNA-binding_RecF_CS"/>
</dbReference>
<name>A0A1H6M818_9GAMM</name>
<evidence type="ECO:0000256" key="4">
    <source>
        <dbReference type="ARBA" id="ARBA00022490"/>
    </source>
</evidence>
<keyword evidence="6 9" id="KW-0547">Nucleotide-binding</keyword>
<protein>
    <recommendedName>
        <fullName evidence="3 9">DNA replication and repair protein RecF</fullName>
    </recommendedName>
</protein>
<dbReference type="OrthoDB" id="9803889at2"/>
<dbReference type="HAMAP" id="MF_00365">
    <property type="entry name" value="RecF"/>
    <property type="match status" value="1"/>
</dbReference>
<dbReference type="GO" id="GO:0005737">
    <property type="term" value="C:cytoplasm"/>
    <property type="evidence" value="ECO:0007669"/>
    <property type="project" value="UniProtKB-SubCell"/>
</dbReference>
<evidence type="ECO:0000256" key="3">
    <source>
        <dbReference type="ARBA" id="ARBA00020170"/>
    </source>
</evidence>
<dbReference type="InterPro" id="IPR003395">
    <property type="entry name" value="RecF/RecN/SMC_N"/>
</dbReference>
<comment type="function">
    <text evidence="9 10">The RecF protein is involved in DNA metabolism; it is required for DNA replication and normal SOS inducibility. RecF binds preferentially to single-stranded, linear DNA. It also seems to bind ATP.</text>
</comment>
<evidence type="ECO:0000256" key="2">
    <source>
        <dbReference type="ARBA" id="ARBA00008016"/>
    </source>
</evidence>
<evidence type="ECO:0000259" key="11">
    <source>
        <dbReference type="Pfam" id="PF02463"/>
    </source>
</evidence>
<reference evidence="13" key="1">
    <citation type="submission" date="2016-06" db="EMBL/GenBank/DDBJ databases">
        <authorList>
            <person name="Petersen J."/>
            <person name="Sayavedra L."/>
        </authorList>
    </citation>
    <scope>NUCLEOTIDE SEQUENCE [LARGE SCALE GENOMIC DNA]</scope>
    <source>
        <strain evidence="13">BazSymA</strain>
    </source>
</reference>
<gene>
    <name evidence="9" type="primary">recF</name>
    <name evidence="12" type="ORF">BAZSYMA_ACONTIG00194_2</name>
</gene>
<keyword evidence="8 9" id="KW-0238">DNA-binding</keyword>
<dbReference type="InterPro" id="IPR001238">
    <property type="entry name" value="DNA-binding_RecF"/>
</dbReference>
<dbReference type="GO" id="GO:0006302">
    <property type="term" value="P:double-strand break repair"/>
    <property type="evidence" value="ECO:0007669"/>
    <property type="project" value="TreeGrafter"/>
</dbReference>
<evidence type="ECO:0000313" key="13">
    <source>
        <dbReference type="Proteomes" id="UP000198988"/>
    </source>
</evidence>
<dbReference type="Gene3D" id="1.20.1050.90">
    <property type="entry name" value="RecF/RecN/SMC, N-terminal domain"/>
    <property type="match status" value="1"/>
</dbReference>
<dbReference type="PANTHER" id="PTHR32182:SF0">
    <property type="entry name" value="DNA REPLICATION AND REPAIR PROTEIN RECF"/>
    <property type="match status" value="1"/>
</dbReference>
<evidence type="ECO:0000256" key="7">
    <source>
        <dbReference type="ARBA" id="ARBA00022840"/>
    </source>
</evidence>
<dbReference type="PANTHER" id="PTHR32182">
    <property type="entry name" value="DNA REPLICATION AND REPAIR PROTEIN RECF"/>
    <property type="match status" value="1"/>
</dbReference>
<dbReference type="Gene3D" id="3.40.50.300">
    <property type="entry name" value="P-loop containing nucleotide triphosphate hydrolases"/>
    <property type="match status" value="1"/>
</dbReference>
<feature type="binding site" evidence="9">
    <location>
        <begin position="31"/>
        <end position="38"/>
    </location>
    <ligand>
        <name>ATP</name>
        <dbReference type="ChEBI" id="CHEBI:30616"/>
    </ligand>
</feature>
<evidence type="ECO:0000256" key="9">
    <source>
        <dbReference type="HAMAP-Rule" id="MF_00365"/>
    </source>
</evidence>
<feature type="domain" description="RecF/RecN/SMC N-terminal" evidence="11">
    <location>
        <begin position="4"/>
        <end position="350"/>
    </location>
</feature>
<keyword evidence="7 9" id="KW-0067">ATP-binding</keyword>
<evidence type="ECO:0000256" key="8">
    <source>
        <dbReference type="ARBA" id="ARBA00023125"/>
    </source>
</evidence>
<keyword evidence="4 9" id="KW-0963">Cytoplasm</keyword>
<evidence type="ECO:0000256" key="1">
    <source>
        <dbReference type="ARBA" id="ARBA00004496"/>
    </source>
</evidence>
<dbReference type="PROSITE" id="PS00618">
    <property type="entry name" value="RECF_2"/>
    <property type="match status" value="1"/>
</dbReference>
<evidence type="ECO:0000256" key="10">
    <source>
        <dbReference type="RuleBase" id="RU000578"/>
    </source>
</evidence>
<dbReference type="AlphaFoldDB" id="A0A1H6M818"/>
<keyword evidence="5 9" id="KW-0235">DNA replication</keyword>
<evidence type="ECO:0000256" key="6">
    <source>
        <dbReference type="ARBA" id="ARBA00022741"/>
    </source>
</evidence>
<keyword evidence="9 10" id="KW-0234">DNA repair</keyword>
<dbReference type="SUPFAM" id="SSF52540">
    <property type="entry name" value="P-loop containing nucleoside triphosphate hydrolases"/>
    <property type="match status" value="1"/>
</dbReference>
<dbReference type="GO" id="GO:0005524">
    <property type="term" value="F:ATP binding"/>
    <property type="evidence" value="ECO:0007669"/>
    <property type="project" value="UniProtKB-UniRule"/>
</dbReference>